<dbReference type="CDD" id="cd01392">
    <property type="entry name" value="HTH_LacI"/>
    <property type="match status" value="1"/>
</dbReference>
<dbReference type="OrthoDB" id="2854648at2"/>
<feature type="domain" description="HTH lacI-type" evidence="4">
    <location>
        <begin position="3"/>
        <end position="57"/>
    </location>
</feature>
<name>A0A3E0VQ24_9MICO</name>
<reference evidence="5 6" key="1">
    <citation type="submission" date="2017-04" db="EMBL/GenBank/DDBJ databases">
        <title>Comparative genome analysis of Subtercola boreus.</title>
        <authorList>
            <person name="Cho Y.-J."/>
            <person name="Cho A."/>
            <person name="Kim O.-S."/>
            <person name="Lee J.-I."/>
        </authorList>
    </citation>
    <scope>NUCLEOTIDE SEQUENCE [LARGE SCALE GENOMIC DNA]</scope>
    <source>
        <strain evidence="5 6">P27479</strain>
    </source>
</reference>
<dbReference type="AlphaFoldDB" id="A0A3E0VQ24"/>
<evidence type="ECO:0000313" key="6">
    <source>
        <dbReference type="Proteomes" id="UP000256541"/>
    </source>
</evidence>
<dbReference type="GO" id="GO:0000976">
    <property type="term" value="F:transcription cis-regulatory region binding"/>
    <property type="evidence" value="ECO:0007669"/>
    <property type="project" value="TreeGrafter"/>
</dbReference>
<dbReference type="Gene3D" id="1.10.260.40">
    <property type="entry name" value="lambda repressor-like DNA-binding domains"/>
    <property type="match status" value="1"/>
</dbReference>
<dbReference type="PANTHER" id="PTHR30146:SF109">
    <property type="entry name" value="HTH-TYPE TRANSCRIPTIONAL REGULATOR GALS"/>
    <property type="match status" value="1"/>
</dbReference>
<dbReference type="InterPro" id="IPR028082">
    <property type="entry name" value="Peripla_BP_I"/>
</dbReference>
<keyword evidence="1" id="KW-0805">Transcription regulation</keyword>
<dbReference type="GO" id="GO:0003700">
    <property type="term" value="F:DNA-binding transcription factor activity"/>
    <property type="evidence" value="ECO:0007669"/>
    <property type="project" value="TreeGrafter"/>
</dbReference>
<keyword evidence="3" id="KW-0804">Transcription</keyword>
<dbReference type="Proteomes" id="UP000256541">
    <property type="component" value="Unassembled WGS sequence"/>
</dbReference>
<evidence type="ECO:0000313" key="5">
    <source>
        <dbReference type="EMBL" id="RFA12082.1"/>
    </source>
</evidence>
<dbReference type="RefSeq" id="WP_116412859.1">
    <property type="nucleotide sequence ID" value="NZ_NBXB01000045.1"/>
</dbReference>
<evidence type="ECO:0000256" key="2">
    <source>
        <dbReference type="ARBA" id="ARBA00023125"/>
    </source>
</evidence>
<protein>
    <recommendedName>
        <fullName evidence="4">HTH lacI-type domain-containing protein</fullName>
    </recommendedName>
</protein>
<dbReference type="InterPro" id="IPR046335">
    <property type="entry name" value="LacI/GalR-like_sensor"/>
</dbReference>
<keyword evidence="2" id="KW-0238">DNA-binding</keyword>
<organism evidence="5 6">
    <name type="scientific">Subtercola boreus</name>
    <dbReference type="NCBI Taxonomy" id="120213"/>
    <lineage>
        <taxon>Bacteria</taxon>
        <taxon>Bacillati</taxon>
        <taxon>Actinomycetota</taxon>
        <taxon>Actinomycetes</taxon>
        <taxon>Micrococcales</taxon>
        <taxon>Microbacteriaceae</taxon>
        <taxon>Subtercola</taxon>
    </lineage>
</organism>
<dbReference type="CDD" id="cd06267">
    <property type="entry name" value="PBP1_LacI_sugar_binding-like"/>
    <property type="match status" value="1"/>
</dbReference>
<evidence type="ECO:0000259" key="4">
    <source>
        <dbReference type="PROSITE" id="PS50932"/>
    </source>
</evidence>
<dbReference type="InterPro" id="IPR010982">
    <property type="entry name" value="Lambda_DNA-bd_dom_sf"/>
</dbReference>
<dbReference type="Gene3D" id="3.40.50.2300">
    <property type="match status" value="2"/>
</dbReference>
<accession>A0A3E0VQ24</accession>
<dbReference type="PROSITE" id="PS00356">
    <property type="entry name" value="HTH_LACI_1"/>
    <property type="match status" value="1"/>
</dbReference>
<gene>
    <name evidence="5" type="ORF">B7R22_16740</name>
</gene>
<proteinExistence type="predicted"/>
<sequence length="335" mass="36131">MPASMHDVAQLAGVSQRTVSNVVNEYVHVKPETRARVQKAIKQLKYRPNVAARNLRSGRSGLIALAVPEIAAPYFAELADQIQQHAELHGMTLLIDQTGGTRERELAVLHGYSSAVIDGLILSPVALTAADLETHDQTIPTLLLGERIDPGPFLHLSVDNVAAARTAVEFLISSGRTNIAALGVLPESNGLGPASRRLQGYTEAMQGAGLTTSQLQLPTAEWGRRAGYAAIRDALDRGTEIDAVFCFNDLLAIGAIRALTDRGISIPARVALIGWDDIEESRFTVPTLSTICPDKAFIARTAVERLIARIAGNGPEEDEIIPEFQLIHRQTTQSN</sequence>
<evidence type="ECO:0000256" key="3">
    <source>
        <dbReference type="ARBA" id="ARBA00023163"/>
    </source>
</evidence>
<dbReference type="Pfam" id="PF00356">
    <property type="entry name" value="LacI"/>
    <property type="match status" value="1"/>
</dbReference>
<comment type="caution">
    <text evidence="5">The sequence shown here is derived from an EMBL/GenBank/DDBJ whole genome shotgun (WGS) entry which is preliminary data.</text>
</comment>
<dbReference type="SMART" id="SM00354">
    <property type="entry name" value="HTH_LACI"/>
    <property type="match status" value="1"/>
</dbReference>
<dbReference type="SUPFAM" id="SSF47413">
    <property type="entry name" value="lambda repressor-like DNA-binding domains"/>
    <property type="match status" value="1"/>
</dbReference>
<evidence type="ECO:0000256" key="1">
    <source>
        <dbReference type="ARBA" id="ARBA00023015"/>
    </source>
</evidence>
<dbReference type="PROSITE" id="PS50932">
    <property type="entry name" value="HTH_LACI_2"/>
    <property type="match status" value="1"/>
</dbReference>
<dbReference type="EMBL" id="NBXB01000045">
    <property type="protein sequence ID" value="RFA12082.1"/>
    <property type="molecule type" value="Genomic_DNA"/>
</dbReference>
<dbReference type="InterPro" id="IPR000843">
    <property type="entry name" value="HTH_LacI"/>
</dbReference>
<dbReference type="Pfam" id="PF13377">
    <property type="entry name" value="Peripla_BP_3"/>
    <property type="match status" value="1"/>
</dbReference>
<dbReference type="SUPFAM" id="SSF53822">
    <property type="entry name" value="Periplasmic binding protein-like I"/>
    <property type="match status" value="1"/>
</dbReference>
<dbReference type="PANTHER" id="PTHR30146">
    <property type="entry name" value="LACI-RELATED TRANSCRIPTIONAL REPRESSOR"/>
    <property type="match status" value="1"/>
</dbReference>